<dbReference type="PANTHER" id="PTHR32196">
    <property type="entry name" value="ABC TRANSPORTER PERMEASE PROTEIN YPHD-RELATED-RELATED"/>
    <property type="match status" value="1"/>
</dbReference>
<feature type="transmembrane region" description="Helical" evidence="9">
    <location>
        <begin position="237"/>
        <end position="261"/>
    </location>
</feature>
<evidence type="ECO:0000256" key="7">
    <source>
        <dbReference type="ARBA" id="ARBA00023136"/>
    </source>
</evidence>
<feature type="compositionally biased region" description="Polar residues" evidence="8">
    <location>
        <begin position="1"/>
        <end position="14"/>
    </location>
</feature>
<evidence type="ECO:0000256" key="5">
    <source>
        <dbReference type="ARBA" id="ARBA00022692"/>
    </source>
</evidence>
<feature type="region of interest" description="Disordered" evidence="8">
    <location>
        <begin position="1"/>
        <end position="31"/>
    </location>
</feature>
<dbReference type="RefSeq" id="WP_245865529.1">
    <property type="nucleotide sequence ID" value="NZ_FZOW01000006.1"/>
</dbReference>
<sequence>MTTQSHEGTSAAPQTPQPGGDDATPAKPPRRMPKLGLDRFSGLYVWVAIIVLFAIWIPNTFMTEGNFRIIAGDQAITAMLAIGLIVPLAAGVFDLSIAGVMGFSVAMVSYQLSQGISAPIAVVTTLLCGALIGAVNGFVVVKLNVDSFIATLGMSSILLAGTYWVTDGKQITEGFTDGFLDMGSKPFLGLPLPFFYMIAVAIVMYVLLEKTPLGRYLYATGGNRQAARLAGLRVERIMFGALVTSATVAALTGVVLAAKLGTAAPDIGPSYLLPAFSAVFLGSTQIRAGRVNVLGTLIAIYLLATGVKGLQLAGAPSFVNDLFNGLALIVAVALAARTARRK</sequence>
<evidence type="ECO:0000256" key="6">
    <source>
        <dbReference type="ARBA" id="ARBA00022989"/>
    </source>
</evidence>
<feature type="transmembrane region" description="Helical" evidence="9">
    <location>
        <begin position="186"/>
        <end position="208"/>
    </location>
</feature>
<evidence type="ECO:0000256" key="3">
    <source>
        <dbReference type="ARBA" id="ARBA00022475"/>
    </source>
</evidence>
<keyword evidence="7 9" id="KW-0472">Membrane</keyword>
<feature type="transmembrane region" description="Helical" evidence="9">
    <location>
        <begin position="120"/>
        <end position="141"/>
    </location>
</feature>
<dbReference type="GO" id="GO:0022857">
    <property type="term" value="F:transmembrane transporter activity"/>
    <property type="evidence" value="ECO:0007669"/>
    <property type="project" value="InterPro"/>
</dbReference>
<evidence type="ECO:0000313" key="10">
    <source>
        <dbReference type="EMBL" id="SNS87029.1"/>
    </source>
</evidence>
<keyword evidence="3" id="KW-1003">Cell membrane</keyword>
<dbReference type="AlphaFoldDB" id="A0A239I0K1"/>
<evidence type="ECO:0000313" key="11">
    <source>
        <dbReference type="Proteomes" id="UP000198327"/>
    </source>
</evidence>
<feature type="transmembrane region" description="Helical" evidence="9">
    <location>
        <begin position="75"/>
        <end position="108"/>
    </location>
</feature>
<protein>
    <submittedName>
        <fullName evidence="10">Ribose transport system permease protein</fullName>
    </submittedName>
</protein>
<evidence type="ECO:0000256" key="8">
    <source>
        <dbReference type="SAM" id="MobiDB-lite"/>
    </source>
</evidence>
<dbReference type="CDD" id="cd06579">
    <property type="entry name" value="TM_PBP1_transp_AraH_like"/>
    <property type="match status" value="1"/>
</dbReference>
<feature type="transmembrane region" description="Helical" evidence="9">
    <location>
        <begin position="267"/>
        <end position="284"/>
    </location>
</feature>
<name>A0A239I0K1_9NOCA</name>
<accession>A0A239I0K1</accession>
<dbReference type="STRING" id="398843.A3K89_07195"/>
<proteinExistence type="predicted"/>
<organism evidence="10 11">
    <name type="scientific">Rhodococcoides kyotonense</name>
    <dbReference type="NCBI Taxonomy" id="398843"/>
    <lineage>
        <taxon>Bacteria</taxon>
        <taxon>Bacillati</taxon>
        <taxon>Actinomycetota</taxon>
        <taxon>Actinomycetes</taxon>
        <taxon>Mycobacteriales</taxon>
        <taxon>Nocardiaceae</taxon>
        <taxon>Rhodococcoides</taxon>
    </lineage>
</organism>
<evidence type="ECO:0000256" key="9">
    <source>
        <dbReference type="SAM" id="Phobius"/>
    </source>
</evidence>
<comment type="subcellular location">
    <subcellularLocation>
        <location evidence="1">Cell membrane</location>
        <topology evidence="1">Multi-pass membrane protein</topology>
    </subcellularLocation>
</comment>
<dbReference type="GO" id="GO:0005886">
    <property type="term" value="C:plasma membrane"/>
    <property type="evidence" value="ECO:0007669"/>
    <property type="project" value="UniProtKB-SubCell"/>
</dbReference>
<evidence type="ECO:0000256" key="1">
    <source>
        <dbReference type="ARBA" id="ARBA00004651"/>
    </source>
</evidence>
<feature type="transmembrane region" description="Helical" evidence="9">
    <location>
        <begin position="291"/>
        <end position="310"/>
    </location>
</feature>
<dbReference type="PANTHER" id="PTHR32196:SF21">
    <property type="entry name" value="ABC TRANSPORTER PERMEASE PROTEIN YPHD-RELATED"/>
    <property type="match status" value="1"/>
</dbReference>
<feature type="transmembrane region" description="Helical" evidence="9">
    <location>
        <begin position="148"/>
        <end position="166"/>
    </location>
</feature>
<keyword evidence="5 9" id="KW-0812">Transmembrane</keyword>
<evidence type="ECO:0000256" key="2">
    <source>
        <dbReference type="ARBA" id="ARBA00022448"/>
    </source>
</evidence>
<keyword evidence="6 9" id="KW-1133">Transmembrane helix</keyword>
<feature type="transmembrane region" description="Helical" evidence="9">
    <location>
        <begin position="322"/>
        <end position="339"/>
    </location>
</feature>
<keyword evidence="2" id="KW-0813">Transport</keyword>
<dbReference type="Pfam" id="PF02653">
    <property type="entry name" value="BPD_transp_2"/>
    <property type="match status" value="1"/>
</dbReference>
<dbReference type="InterPro" id="IPR001851">
    <property type="entry name" value="ABC_transp_permease"/>
</dbReference>
<evidence type="ECO:0000256" key="4">
    <source>
        <dbReference type="ARBA" id="ARBA00022519"/>
    </source>
</evidence>
<gene>
    <name evidence="10" type="ORF">SAMN05421642_106142</name>
</gene>
<keyword evidence="11" id="KW-1185">Reference proteome</keyword>
<keyword evidence="4" id="KW-0997">Cell inner membrane</keyword>
<feature type="transmembrane region" description="Helical" evidence="9">
    <location>
        <begin position="43"/>
        <end position="63"/>
    </location>
</feature>
<reference evidence="11" key="1">
    <citation type="submission" date="2017-06" db="EMBL/GenBank/DDBJ databases">
        <authorList>
            <person name="Varghese N."/>
            <person name="Submissions S."/>
        </authorList>
    </citation>
    <scope>NUCLEOTIDE SEQUENCE [LARGE SCALE GENOMIC DNA]</scope>
    <source>
        <strain evidence="11">JCM 23211</strain>
    </source>
</reference>
<dbReference type="Proteomes" id="UP000198327">
    <property type="component" value="Unassembled WGS sequence"/>
</dbReference>
<dbReference type="EMBL" id="FZOW01000006">
    <property type="protein sequence ID" value="SNS87029.1"/>
    <property type="molecule type" value="Genomic_DNA"/>
</dbReference>